<reference evidence="2" key="1">
    <citation type="submission" date="2023-01" db="EMBL/GenBank/DDBJ databases">
        <title>Genome assembly of the deep-sea coral Lophelia pertusa.</title>
        <authorList>
            <person name="Herrera S."/>
            <person name="Cordes E."/>
        </authorList>
    </citation>
    <scope>NUCLEOTIDE SEQUENCE</scope>
    <source>
        <strain evidence="2">USNM1676648</strain>
        <tissue evidence="2">Polyp</tissue>
    </source>
</reference>
<name>A0A9W9YUR0_9CNID</name>
<sequence>MENDPDESNPIVPHNSVVDCRLHSSPTGNTGFSRRERRDDLAFRQNQSVKRDVTDGRAAIDSLKSRLYDRPENSEVFRAILRPVPPSLGQSAQGTPHPPSKGGPRSTMGNYRTTMFRRDFNRLQAQRNQGFPKEPVPVKQGTISLEKESSPNLQELQRKWSRSI</sequence>
<dbReference type="Proteomes" id="UP001163046">
    <property type="component" value="Unassembled WGS sequence"/>
</dbReference>
<dbReference type="AlphaFoldDB" id="A0A9W9YUR0"/>
<feature type="region of interest" description="Disordered" evidence="1">
    <location>
        <begin position="126"/>
        <end position="164"/>
    </location>
</feature>
<evidence type="ECO:0000313" key="3">
    <source>
        <dbReference type="Proteomes" id="UP001163046"/>
    </source>
</evidence>
<feature type="region of interest" description="Disordered" evidence="1">
    <location>
        <begin position="84"/>
        <end position="111"/>
    </location>
</feature>
<dbReference type="OrthoDB" id="5984550at2759"/>
<accession>A0A9W9YUR0</accession>
<protein>
    <submittedName>
        <fullName evidence="2">Uncharacterized protein</fullName>
    </submittedName>
</protein>
<organism evidence="2 3">
    <name type="scientific">Desmophyllum pertusum</name>
    <dbReference type="NCBI Taxonomy" id="174260"/>
    <lineage>
        <taxon>Eukaryota</taxon>
        <taxon>Metazoa</taxon>
        <taxon>Cnidaria</taxon>
        <taxon>Anthozoa</taxon>
        <taxon>Hexacorallia</taxon>
        <taxon>Scleractinia</taxon>
        <taxon>Caryophylliina</taxon>
        <taxon>Caryophylliidae</taxon>
        <taxon>Desmophyllum</taxon>
    </lineage>
</organism>
<evidence type="ECO:0000313" key="2">
    <source>
        <dbReference type="EMBL" id="KAJ7369811.1"/>
    </source>
</evidence>
<feature type="region of interest" description="Disordered" evidence="1">
    <location>
        <begin position="1"/>
        <end position="44"/>
    </location>
</feature>
<comment type="caution">
    <text evidence="2">The sequence shown here is derived from an EMBL/GenBank/DDBJ whole genome shotgun (WGS) entry which is preliminary data.</text>
</comment>
<evidence type="ECO:0000256" key="1">
    <source>
        <dbReference type="SAM" id="MobiDB-lite"/>
    </source>
</evidence>
<dbReference type="EMBL" id="MU826885">
    <property type="protein sequence ID" value="KAJ7369811.1"/>
    <property type="molecule type" value="Genomic_DNA"/>
</dbReference>
<keyword evidence="3" id="KW-1185">Reference proteome</keyword>
<gene>
    <name evidence="2" type="ORF">OS493_036328</name>
</gene>
<feature type="compositionally biased region" description="Basic and acidic residues" evidence="1">
    <location>
        <begin position="33"/>
        <end position="42"/>
    </location>
</feature>
<proteinExistence type="predicted"/>